<evidence type="ECO:0000256" key="6">
    <source>
        <dbReference type="ARBA" id="ARBA00023136"/>
    </source>
</evidence>
<feature type="transmembrane region" description="Helical" evidence="7">
    <location>
        <begin position="6"/>
        <end position="21"/>
    </location>
</feature>
<feature type="transmembrane region" description="Helical" evidence="7">
    <location>
        <begin position="193"/>
        <end position="212"/>
    </location>
</feature>
<keyword evidence="5 7" id="KW-1133">Transmembrane helix</keyword>
<feature type="transmembrane region" description="Helical" evidence="7">
    <location>
        <begin position="87"/>
        <end position="110"/>
    </location>
</feature>
<dbReference type="AlphaFoldDB" id="A9VVH7"/>
<dbReference type="PANTHER" id="PTHR10590:SF4">
    <property type="entry name" value="SOLUTE CARRIER FAMILY 28 MEMBER 3"/>
    <property type="match status" value="1"/>
</dbReference>
<dbReference type="KEGG" id="bwe:BcerKBAB4_5298"/>
<dbReference type="Pfam" id="PF07670">
    <property type="entry name" value="Gate"/>
    <property type="match status" value="1"/>
</dbReference>
<feature type="transmembrane region" description="Helical" evidence="7">
    <location>
        <begin position="28"/>
        <end position="47"/>
    </location>
</feature>
<evidence type="ECO:0000256" key="1">
    <source>
        <dbReference type="ARBA" id="ARBA00004651"/>
    </source>
</evidence>
<accession>A9VVH7</accession>
<dbReference type="EMBL" id="CP000906">
    <property type="protein sequence ID" value="ABY46792.1"/>
    <property type="molecule type" value="Genomic_DNA"/>
</dbReference>
<feature type="transmembrane region" description="Helical" evidence="7">
    <location>
        <begin position="249"/>
        <end position="268"/>
    </location>
</feature>
<dbReference type="Proteomes" id="UP000002154">
    <property type="component" value="Plasmid pBWB403"/>
</dbReference>
<feature type="transmembrane region" description="Helical" evidence="7">
    <location>
        <begin position="341"/>
        <end position="366"/>
    </location>
</feature>
<evidence type="ECO:0000313" key="12">
    <source>
        <dbReference type="Proteomes" id="UP000002154"/>
    </source>
</evidence>
<feature type="transmembrane region" description="Helical" evidence="7">
    <location>
        <begin position="378"/>
        <end position="398"/>
    </location>
</feature>
<evidence type="ECO:0000256" key="4">
    <source>
        <dbReference type="ARBA" id="ARBA00022692"/>
    </source>
</evidence>
<dbReference type="Pfam" id="PF01773">
    <property type="entry name" value="Nucleos_tra2_N"/>
    <property type="match status" value="1"/>
</dbReference>
<feature type="domain" description="Nucleoside transporter/FeoB GTPase Gate" evidence="10">
    <location>
        <begin position="91"/>
        <end position="187"/>
    </location>
</feature>
<dbReference type="RefSeq" id="WP_012260029.1">
    <property type="nucleotide sequence ID" value="NC_010182.1"/>
</dbReference>
<keyword evidence="11" id="KW-0614">Plasmid</keyword>
<keyword evidence="6 7" id="KW-0472">Membrane</keyword>
<evidence type="ECO:0000259" key="9">
    <source>
        <dbReference type="Pfam" id="PF07662"/>
    </source>
</evidence>
<comment type="similarity">
    <text evidence="2">Belongs to the concentrative nucleoside transporter (CNT) (TC 2.A.41) family.</text>
</comment>
<dbReference type="InterPro" id="IPR002668">
    <property type="entry name" value="CNT_N_dom"/>
</dbReference>
<feature type="domain" description="Concentrative nucleoside transporter C-terminal" evidence="9">
    <location>
        <begin position="193"/>
        <end position="396"/>
    </location>
</feature>
<evidence type="ECO:0000256" key="7">
    <source>
        <dbReference type="SAM" id="Phobius"/>
    </source>
</evidence>
<dbReference type="InterPro" id="IPR011642">
    <property type="entry name" value="Gate_dom"/>
</dbReference>
<gene>
    <name evidence="11" type="ordered locus">BcerKBAB4_5298</name>
</gene>
<dbReference type="Pfam" id="PF07662">
    <property type="entry name" value="Nucleos_tra2_C"/>
    <property type="match status" value="1"/>
</dbReference>
<organism evidence="11 12">
    <name type="scientific">Bacillus mycoides (strain KBAB4)</name>
    <name type="common">Bacillus weihenstephanensis</name>
    <dbReference type="NCBI Taxonomy" id="315730"/>
    <lineage>
        <taxon>Bacteria</taxon>
        <taxon>Bacillati</taxon>
        <taxon>Bacillota</taxon>
        <taxon>Bacilli</taxon>
        <taxon>Bacillales</taxon>
        <taxon>Bacillaceae</taxon>
        <taxon>Bacillus</taxon>
        <taxon>Bacillus cereus group</taxon>
    </lineage>
</organism>
<reference evidence="11 12" key="1">
    <citation type="journal article" date="2008" name="Chem. Biol. Interact.">
        <title>Extending the Bacillus cereus group genomics to putative food-borne pathogens of different toxicity.</title>
        <authorList>
            <person name="Lapidus A."/>
            <person name="Goltsman E."/>
            <person name="Auger S."/>
            <person name="Galleron N."/>
            <person name="Segurens B."/>
            <person name="Dossat C."/>
            <person name="Land M.L."/>
            <person name="Broussolle V."/>
            <person name="Brillard J."/>
            <person name="Guinebretiere M.H."/>
            <person name="Sanchis V."/>
            <person name="Nguen-The C."/>
            <person name="Lereclus D."/>
            <person name="Richardson P."/>
            <person name="Wincker P."/>
            <person name="Weissenbach J."/>
            <person name="Ehrlich S.D."/>
            <person name="Sorokin A."/>
        </authorList>
    </citation>
    <scope>NUCLEOTIDE SEQUENCE [LARGE SCALE GENOMIC DNA]</scope>
    <source>
        <strain evidence="12">KBAB4</strain>
        <plasmid evidence="11 12">pBWB403</plasmid>
    </source>
</reference>
<evidence type="ECO:0000259" key="10">
    <source>
        <dbReference type="Pfam" id="PF07670"/>
    </source>
</evidence>
<feature type="transmembrane region" description="Helical" evidence="7">
    <location>
        <begin position="165"/>
        <end position="187"/>
    </location>
</feature>
<dbReference type="GO" id="GO:0015293">
    <property type="term" value="F:symporter activity"/>
    <property type="evidence" value="ECO:0007669"/>
    <property type="project" value="TreeGrafter"/>
</dbReference>
<sequence length="399" mass="41688">MEDILRGIIGITGVLAIAFLLSNNKKKVNLRTVGAGLALLIGFSFFVTKSSIGVKLLESASNGVQHFMDYSKGGIEFVFGDLATGNFVFFFHALMVIVFISSLVSLLYYLGIMQHVVNFFGAIVSKIMGVSRIEGVTSISCVALGASEAPILIKPYLTKLTKEELFTIMTSALASVAGSILIGYAALGIPLKYLLTASIMAIPSSLVIAKIIKPTTMKSNISDVKLAKDKESANIFDAMARGAQEGMQIVVSVAAMLMAFMAIVALLNGVLGGVGSIFGFDGLSIEKLLGYLFAPLAWLIGVPAGDVMTSASLIGQKTVLNEFVAFGSLIDAGLSPKAMMVVTFALCGFANFSVIAILLGSIGALAPSIRKDVAKLGLLALVAGLLANLLSASVAGMMF</sequence>
<dbReference type="InterPro" id="IPR008276">
    <property type="entry name" value="C_nuclsd_transpt"/>
</dbReference>
<protein>
    <submittedName>
        <fullName evidence="11">Na+ dependent nucleoside transporter domain protein</fullName>
    </submittedName>
</protein>
<evidence type="ECO:0000256" key="2">
    <source>
        <dbReference type="ARBA" id="ARBA00009033"/>
    </source>
</evidence>
<dbReference type="HOGENOM" id="CLU_016813_4_2_9"/>
<comment type="subcellular location">
    <subcellularLocation>
        <location evidence="1">Cell membrane</location>
        <topology evidence="1">Multi-pass membrane protein</topology>
    </subcellularLocation>
</comment>
<dbReference type="PANTHER" id="PTHR10590">
    <property type="entry name" value="SODIUM/NUCLEOSIDE COTRANSPORTER"/>
    <property type="match status" value="1"/>
</dbReference>
<evidence type="ECO:0000256" key="3">
    <source>
        <dbReference type="ARBA" id="ARBA00022475"/>
    </source>
</evidence>
<evidence type="ECO:0000259" key="8">
    <source>
        <dbReference type="Pfam" id="PF01773"/>
    </source>
</evidence>
<evidence type="ECO:0000313" key="11">
    <source>
        <dbReference type="EMBL" id="ABY46792.1"/>
    </source>
</evidence>
<dbReference type="GO" id="GO:0005337">
    <property type="term" value="F:nucleoside transmembrane transporter activity"/>
    <property type="evidence" value="ECO:0007669"/>
    <property type="project" value="InterPro"/>
</dbReference>
<dbReference type="GO" id="GO:0005886">
    <property type="term" value="C:plasma membrane"/>
    <property type="evidence" value="ECO:0007669"/>
    <property type="project" value="UniProtKB-SubCell"/>
</dbReference>
<evidence type="ECO:0000256" key="5">
    <source>
        <dbReference type="ARBA" id="ARBA00022989"/>
    </source>
</evidence>
<dbReference type="InterPro" id="IPR011657">
    <property type="entry name" value="CNT_C_dom"/>
</dbReference>
<name>A9VVH7_BACMK</name>
<geneLocation type="plasmid" evidence="11 12">
    <name>pBWB403</name>
</geneLocation>
<proteinExistence type="inferred from homology"/>
<keyword evidence="3" id="KW-1003">Cell membrane</keyword>
<feature type="domain" description="Concentrative nucleoside transporter N-terminal" evidence="8">
    <location>
        <begin position="9"/>
        <end position="82"/>
    </location>
</feature>
<keyword evidence="4 7" id="KW-0812">Transmembrane</keyword>